<dbReference type="PROSITE" id="PS51186">
    <property type="entry name" value="GNAT"/>
    <property type="match status" value="1"/>
</dbReference>
<evidence type="ECO:0000313" key="5">
    <source>
        <dbReference type="Proteomes" id="UP000199182"/>
    </source>
</evidence>
<keyword evidence="5" id="KW-1185">Reference proteome</keyword>
<protein>
    <submittedName>
        <fullName evidence="4">Acetyltransferase (GNAT) domain-containing protein</fullName>
    </submittedName>
</protein>
<dbReference type="GO" id="GO:0016747">
    <property type="term" value="F:acyltransferase activity, transferring groups other than amino-acyl groups"/>
    <property type="evidence" value="ECO:0007669"/>
    <property type="project" value="InterPro"/>
</dbReference>
<feature type="domain" description="N-acetyltransferase" evidence="3">
    <location>
        <begin position="4"/>
        <end position="167"/>
    </location>
</feature>
<dbReference type="SUPFAM" id="SSF55729">
    <property type="entry name" value="Acyl-CoA N-acyltransferases (Nat)"/>
    <property type="match status" value="1"/>
</dbReference>
<name>A0A1G9X0K0_9FIRM</name>
<evidence type="ECO:0000256" key="1">
    <source>
        <dbReference type="ARBA" id="ARBA00022679"/>
    </source>
</evidence>
<dbReference type="Proteomes" id="UP000199182">
    <property type="component" value="Unassembled WGS sequence"/>
</dbReference>
<keyword evidence="1 4" id="KW-0808">Transferase</keyword>
<dbReference type="EMBL" id="FNID01000007">
    <property type="protein sequence ID" value="SDM90237.1"/>
    <property type="molecule type" value="Genomic_DNA"/>
</dbReference>
<gene>
    <name evidence="4" type="ORF">SAMN05192585_10752</name>
</gene>
<dbReference type="Pfam" id="PF00583">
    <property type="entry name" value="Acetyltransf_1"/>
    <property type="match status" value="1"/>
</dbReference>
<dbReference type="PANTHER" id="PTHR43420">
    <property type="entry name" value="ACETYLTRANSFERASE"/>
    <property type="match status" value="1"/>
</dbReference>
<reference evidence="4 5" key="1">
    <citation type="submission" date="2016-10" db="EMBL/GenBank/DDBJ databases">
        <authorList>
            <person name="de Groot N.N."/>
        </authorList>
    </citation>
    <scope>NUCLEOTIDE SEQUENCE [LARGE SCALE GENOMIC DNA]</scope>
    <source>
        <strain evidence="4 5">CGMCC 1.5012</strain>
    </source>
</reference>
<proteinExistence type="predicted"/>
<sequence length="167" mass="19602">MIIENLQVAEPSQLEMVWDIFTRAVVQMNSIGINQWDELYPDKAILLEDIQKQQLYIFSVDDQPAACAVLNEEQSEEYREVQWQYTNGRIAVIHRVCVDPRLQNRGIAKKLLVQVEELFKRQGYTSVRLDAFSQNPYSNRLYHGAGYVARGEIFFRKGKFYCYEKLL</sequence>
<dbReference type="AlphaFoldDB" id="A0A1G9X0K0"/>
<dbReference type="CDD" id="cd04301">
    <property type="entry name" value="NAT_SF"/>
    <property type="match status" value="1"/>
</dbReference>
<dbReference type="PANTHER" id="PTHR43420:SF46">
    <property type="entry name" value="ACETYLTRANSFERASE"/>
    <property type="match status" value="1"/>
</dbReference>
<dbReference type="InterPro" id="IPR016181">
    <property type="entry name" value="Acyl_CoA_acyltransferase"/>
</dbReference>
<evidence type="ECO:0000313" key="4">
    <source>
        <dbReference type="EMBL" id="SDM90237.1"/>
    </source>
</evidence>
<accession>A0A1G9X0K0</accession>
<evidence type="ECO:0000259" key="3">
    <source>
        <dbReference type="PROSITE" id="PS51186"/>
    </source>
</evidence>
<dbReference type="Gene3D" id="3.40.630.30">
    <property type="match status" value="1"/>
</dbReference>
<dbReference type="InterPro" id="IPR050680">
    <property type="entry name" value="YpeA/RimI_acetyltransf"/>
</dbReference>
<dbReference type="STRING" id="258515.SAMN05192585_10752"/>
<organism evidence="4 5">
    <name type="scientific">Acetanaerobacterium elongatum</name>
    <dbReference type="NCBI Taxonomy" id="258515"/>
    <lineage>
        <taxon>Bacteria</taxon>
        <taxon>Bacillati</taxon>
        <taxon>Bacillota</taxon>
        <taxon>Clostridia</taxon>
        <taxon>Eubacteriales</taxon>
        <taxon>Oscillospiraceae</taxon>
        <taxon>Acetanaerobacterium</taxon>
    </lineage>
</organism>
<evidence type="ECO:0000256" key="2">
    <source>
        <dbReference type="ARBA" id="ARBA00023315"/>
    </source>
</evidence>
<keyword evidence="2" id="KW-0012">Acyltransferase</keyword>
<dbReference type="InterPro" id="IPR000182">
    <property type="entry name" value="GNAT_dom"/>
</dbReference>